<organism evidence="3 4">
    <name type="scientific">Clostridium moniliforme</name>
    <dbReference type="NCBI Taxonomy" id="39489"/>
    <lineage>
        <taxon>Bacteria</taxon>
        <taxon>Bacillati</taxon>
        <taxon>Bacillota</taxon>
        <taxon>Clostridia</taxon>
        <taxon>Eubacteriales</taxon>
        <taxon>Clostridiaceae</taxon>
        <taxon>Clostridium</taxon>
    </lineage>
</organism>
<keyword evidence="1" id="KW-0472">Membrane</keyword>
<dbReference type="EMBL" id="JAGGJZ010000001">
    <property type="protein sequence ID" value="MBP1888890.1"/>
    <property type="molecule type" value="Genomic_DNA"/>
</dbReference>
<dbReference type="Proteomes" id="UP000783390">
    <property type="component" value="Unassembled WGS sequence"/>
</dbReference>
<feature type="transmembrane region" description="Helical" evidence="1">
    <location>
        <begin position="106"/>
        <end position="124"/>
    </location>
</feature>
<evidence type="ECO:0000313" key="3">
    <source>
        <dbReference type="EMBL" id="MBP1888890.1"/>
    </source>
</evidence>
<feature type="transmembrane region" description="Helical" evidence="1">
    <location>
        <begin position="264"/>
        <end position="282"/>
    </location>
</feature>
<accession>A0ABS4EY16</accession>
<dbReference type="PANTHER" id="PTHR37312">
    <property type="entry name" value="MEMBRANE-BOUND ACYLTRANSFERASE YKRP-RELATED"/>
    <property type="match status" value="1"/>
</dbReference>
<feature type="transmembrane region" description="Helical" evidence="1">
    <location>
        <begin position="41"/>
        <end position="61"/>
    </location>
</feature>
<dbReference type="InterPro" id="IPR002656">
    <property type="entry name" value="Acyl_transf_3_dom"/>
</dbReference>
<feature type="transmembrane region" description="Helical" evidence="1">
    <location>
        <begin position="185"/>
        <end position="205"/>
    </location>
</feature>
<dbReference type="InterPro" id="IPR052734">
    <property type="entry name" value="Nod_factor_acetyltransferase"/>
</dbReference>
<dbReference type="PANTHER" id="PTHR37312:SF1">
    <property type="entry name" value="MEMBRANE-BOUND ACYLTRANSFERASE YKRP-RELATED"/>
    <property type="match status" value="1"/>
</dbReference>
<protein>
    <submittedName>
        <fullName evidence="3">Fucose 4-O-acetylase-like acetyltransferase</fullName>
    </submittedName>
</protein>
<feature type="transmembrane region" description="Helical" evidence="1">
    <location>
        <begin position="232"/>
        <end position="252"/>
    </location>
</feature>
<sequence>MKSEKSTRDFYFDTLKGFLILSVIIGNSIELASPQNIDTHYFLLFLYMFHMPMFTFVSGYFSKLSKRTTVEKAASTFKLYFFAQLAYIIFYRYILRSNGYKFEFMYPQWTLWYLLSLTCWYILGDYVKNKKKWLIFAIILSLIAGFDNSIGSLGSMERTIFYFPFFIAGMSFDKKYIEVLKKNRLKLLISSIIVLILLYIFSKYIKLEFLFELFSYSAANDDVLLPPFLTRIFHYLGAFIIGSFILTLVPNIKTHLSALGRNSLILYLSHAAICNILIGIGITKYNNLIELILSEIVIVCITIITADIFLKLKKKIKEKRSGIV</sequence>
<proteinExistence type="predicted"/>
<feature type="transmembrane region" description="Helical" evidence="1">
    <location>
        <begin position="156"/>
        <end position="173"/>
    </location>
</feature>
<dbReference type="Pfam" id="PF01757">
    <property type="entry name" value="Acyl_transf_3"/>
    <property type="match status" value="1"/>
</dbReference>
<evidence type="ECO:0000313" key="4">
    <source>
        <dbReference type="Proteomes" id="UP000783390"/>
    </source>
</evidence>
<feature type="transmembrane region" description="Helical" evidence="1">
    <location>
        <begin position="133"/>
        <end position="150"/>
    </location>
</feature>
<feature type="transmembrane region" description="Helical" evidence="1">
    <location>
        <begin position="12"/>
        <end position="29"/>
    </location>
</feature>
<comment type="caution">
    <text evidence="3">The sequence shown here is derived from an EMBL/GenBank/DDBJ whole genome shotgun (WGS) entry which is preliminary data.</text>
</comment>
<keyword evidence="4" id="KW-1185">Reference proteome</keyword>
<evidence type="ECO:0000256" key="1">
    <source>
        <dbReference type="SAM" id="Phobius"/>
    </source>
</evidence>
<evidence type="ECO:0000259" key="2">
    <source>
        <dbReference type="Pfam" id="PF01757"/>
    </source>
</evidence>
<reference evidence="3 4" key="1">
    <citation type="submission" date="2021-03" db="EMBL/GenBank/DDBJ databases">
        <title>Genomic Encyclopedia of Type Strains, Phase IV (KMG-IV): sequencing the most valuable type-strain genomes for metagenomic binning, comparative biology and taxonomic classification.</title>
        <authorList>
            <person name="Goeker M."/>
        </authorList>
    </citation>
    <scope>NUCLEOTIDE SEQUENCE [LARGE SCALE GENOMIC DNA]</scope>
    <source>
        <strain evidence="3 4">DSM 3984</strain>
    </source>
</reference>
<keyword evidence="1" id="KW-1133">Transmembrane helix</keyword>
<feature type="transmembrane region" description="Helical" evidence="1">
    <location>
        <begin position="73"/>
        <end position="94"/>
    </location>
</feature>
<gene>
    <name evidence="3" type="ORF">J2Z53_000469</name>
</gene>
<dbReference type="RefSeq" id="WP_209795609.1">
    <property type="nucleotide sequence ID" value="NZ_JAGGJZ010000001.1"/>
</dbReference>
<keyword evidence="1" id="KW-0812">Transmembrane</keyword>
<feature type="domain" description="Acyltransferase 3" evidence="2">
    <location>
        <begin position="11"/>
        <end position="307"/>
    </location>
</feature>
<name>A0ABS4EY16_9CLOT</name>
<feature type="transmembrane region" description="Helical" evidence="1">
    <location>
        <begin position="288"/>
        <end position="310"/>
    </location>
</feature>